<dbReference type="Proteomes" id="UP000427769">
    <property type="component" value="Chromosome"/>
</dbReference>
<dbReference type="GO" id="GO:0004359">
    <property type="term" value="F:glutaminase activity"/>
    <property type="evidence" value="ECO:0007669"/>
    <property type="project" value="InterPro"/>
</dbReference>
<dbReference type="GO" id="GO:0008795">
    <property type="term" value="F:NAD+ synthase activity"/>
    <property type="evidence" value="ECO:0007669"/>
    <property type="project" value="UniProtKB-EC"/>
</dbReference>
<comment type="pathway">
    <text evidence="1">Cofactor biosynthesis; NAD(+) biosynthesis.</text>
</comment>
<evidence type="ECO:0000256" key="6">
    <source>
        <dbReference type="RuleBase" id="RU003811"/>
    </source>
</evidence>
<evidence type="ECO:0000259" key="8">
    <source>
        <dbReference type="Pfam" id="PF02540"/>
    </source>
</evidence>
<reference evidence="9 10" key="1">
    <citation type="submission" date="2019-11" db="EMBL/GenBank/DDBJ databases">
        <title>Comparative genomics of hydrocarbon-degrading Desulfosarcina strains.</title>
        <authorList>
            <person name="Watanabe M."/>
            <person name="Kojima H."/>
            <person name="Fukui M."/>
        </authorList>
    </citation>
    <scope>NUCLEOTIDE SEQUENCE [LARGE SCALE GENOMIC DNA]</scope>
    <source>
        <strain evidence="9 10">PP31</strain>
    </source>
</reference>
<keyword evidence="10" id="KW-1185">Reference proteome</keyword>
<dbReference type="PANTHER" id="PTHR23090">
    <property type="entry name" value="NH 3 /GLUTAMINE-DEPENDENT NAD + SYNTHETASE"/>
    <property type="match status" value="1"/>
</dbReference>
<dbReference type="PANTHER" id="PTHR23090:SF9">
    <property type="entry name" value="GLUTAMINE-DEPENDENT NAD(+) SYNTHETASE"/>
    <property type="match status" value="1"/>
</dbReference>
<keyword evidence="3 6" id="KW-0547">Nucleotide-binding</keyword>
<proteinExistence type="inferred from homology"/>
<dbReference type="InterPro" id="IPR022310">
    <property type="entry name" value="NAD/GMP_synthase"/>
</dbReference>
<dbReference type="RefSeq" id="WP_155302492.1">
    <property type="nucleotide sequence ID" value="NZ_AP021875.1"/>
</dbReference>
<accession>A0A5K7Z1K9</accession>
<protein>
    <recommendedName>
        <fullName evidence="7">NH(3)-dependent NAD(+) synthetase</fullName>
        <ecNumber evidence="7">6.3.1.5</ecNumber>
    </recommendedName>
</protein>
<dbReference type="OrthoDB" id="9799210at2"/>
<dbReference type="InterPro" id="IPR003694">
    <property type="entry name" value="NAD_synthase"/>
</dbReference>
<evidence type="ECO:0000313" key="9">
    <source>
        <dbReference type="EMBL" id="BBO73381.1"/>
    </source>
</evidence>
<comment type="catalytic activity">
    <reaction evidence="7">
        <text>deamido-NAD(+) + NH4(+) + ATP = AMP + diphosphate + NAD(+) + H(+)</text>
        <dbReference type="Rhea" id="RHEA:21188"/>
        <dbReference type="ChEBI" id="CHEBI:15378"/>
        <dbReference type="ChEBI" id="CHEBI:28938"/>
        <dbReference type="ChEBI" id="CHEBI:30616"/>
        <dbReference type="ChEBI" id="CHEBI:33019"/>
        <dbReference type="ChEBI" id="CHEBI:57540"/>
        <dbReference type="ChEBI" id="CHEBI:58437"/>
        <dbReference type="ChEBI" id="CHEBI:456215"/>
        <dbReference type="EC" id="6.3.1.5"/>
    </reaction>
</comment>
<evidence type="ECO:0000256" key="3">
    <source>
        <dbReference type="ARBA" id="ARBA00022741"/>
    </source>
</evidence>
<name>A0A5K7Z1K9_9BACT</name>
<dbReference type="EC" id="6.3.1.5" evidence="7"/>
<dbReference type="UniPathway" id="UPA00253">
    <property type="reaction ID" value="UER00333"/>
</dbReference>
<dbReference type="GO" id="GO:0003952">
    <property type="term" value="F:NAD+ synthase (glutamine-hydrolyzing) activity"/>
    <property type="evidence" value="ECO:0007669"/>
    <property type="project" value="InterPro"/>
</dbReference>
<evidence type="ECO:0000256" key="1">
    <source>
        <dbReference type="ARBA" id="ARBA00004790"/>
    </source>
</evidence>
<sequence>MQPQAIVDHVVQWLSEYLDQSSMQGFVVGVSGGIDSALTSTLCALTGKSVNALNMPIHQAPDQVSRSARHIEWLGDRYTNVQGLTVDLTPAFTALQGTFPTDIQDDLSMANTRSRLRMLTLYAVSTHHRMLVAGTGNKVEDFGVGFYTKYGDGGVDLSPIADLKKSEVYALARHLGVIDEIIQAQPTDGLWSDNRSDESQIGASYDELEWAMDFESRQGSEKDLDARQLEVLAIYRKFNRINKHKMLPIPVCTIPERLKRD</sequence>
<dbReference type="EMBL" id="AP021875">
    <property type="protein sequence ID" value="BBO73381.1"/>
    <property type="molecule type" value="Genomic_DNA"/>
</dbReference>
<dbReference type="KEGG" id="dwd:DSCW_07980"/>
<dbReference type="AlphaFoldDB" id="A0A5K7Z1K9"/>
<evidence type="ECO:0000256" key="7">
    <source>
        <dbReference type="RuleBase" id="RU003812"/>
    </source>
</evidence>
<evidence type="ECO:0000256" key="2">
    <source>
        <dbReference type="ARBA" id="ARBA00022598"/>
    </source>
</evidence>
<dbReference type="Pfam" id="PF02540">
    <property type="entry name" value="NAD_synthase"/>
    <property type="match status" value="1"/>
</dbReference>
<keyword evidence="4 6" id="KW-0067">ATP-binding</keyword>
<dbReference type="GO" id="GO:0005737">
    <property type="term" value="C:cytoplasm"/>
    <property type="evidence" value="ECO:0007669"/>
    <property type="project" value="InterPro"/>
</dbReference>
<keyword evidence="5 6" id="KW-0520">NAD</keyword>
<comment type="similarity">
    <text evidence="6">Belongs to the NAD synthetase family.</text>
</comment>
<dbReference type="GO" id="GO:0005524">
    <property type="term" value="F:ATP binding"/>
    <property type="evidence" value="ECO:0007669"/>
    <property type="project" value="UniProtKB-KW"/>
</dbReference>
<dbReference type="CDD" id="cd00553">
    <property type="entry name" value="NAD_synthase"/>
    <property type="match status" value="1"/>
</dbReference>
<dbReference type="NCBIfam" id="TIGR00552">
    <property type="entry name" value="nadE"/>
    <property type="match status" value="1"/>
</dbReference>
<evidence type="ECO:0000256" key="5">
    <source>
        <dbReference type="ARBA" id="ARBA00023027"/>
    </source>
</evidence>
<feature type="domain" description="NAD/GMP synthase" evidence="8">
    <location>
        <begin position="7"/>
        <end position="243"/>
    </location>
</feature>
<dbReference type="InterPro" id="IPR014729">
    <property type="entry name" value="Rossmann-like_a/b/a_fold"/>
</dbReference>
<evidence type="ECO:0000313" key="10">
    <source>
        <dbReference type="Proteomes" id="UP000427769"/>
    </source>
</evidence>
<organism evidence="9 10">
    <name type="scientific">Desulfosarcina widdelii</name>
    <dbReference type="NCBI Taxonomy" id="947919"/>
    <lineage>
        <taxon>Bacteria</taxon>
        <taxon>Pseudomonadati</taxon>
        <taxon>Thermodesulfobacteriota</taxon>
        <taxon>Desulfobacteria</taxon>
        <taxon>Desulfobacterales</taxon>
        <taxon>Desulfosarcinaceae</taxon>
        <taxon>Desulfosarcina</taxon>
    </lineage>
</organism>
<keyword evidence="2 6" id="KW-0436">Ligase</keyword>
<gene>
    <name evidence="9" type="ORF">DSCW_07980</name>
</gene>
<evidence type="ECO:0000256" key="4">
    <source>
        <dbReference type="ARBA" id="ARBA00022840"/>
    </source>
</evidence>
<dbReference type="SUPFAM" id="SSF52402">
    <property type="entry name" value="Adenine nucleotide alpha hydrolases-like"/>
    <property type="match status" value="1"/>
</dbReference>
<dbReference type="GO" id="GO:0009435">
    <property type="term" value="P:NAD+ biosynthetic process"/>
    <property type="evidence" value="ECO:0007669"/>
    <property type="project" value="UniProtKB-UniPathway"/>
</dbReference>
<dbReference type="Gene3D" id="3.40.50.620">
    <property type="entry name" value="HUPs"/>
    <property type="match status" value="1"/>
</dbReference>